<sequence>MTAEREPRDGVDPLLAAILDEPPRPAPDDPAYLPEYRAARADLATLRTQLHLLADALTEPGTEPGAELGTEPGADPAPRSAPGGPARRPRRSPGRARRARTAVLGGLVAAGVAATLLGFGWLAVQGGAGDGAASSSDKASGGEADSGKARSRETGAGEGAGAAEAFADPGYLACARLVAEGDVTRVAPQDGTARARVTLRVTRLYKADRPVKEAVVTLTGPLGFGTGDHVLVGVPRTAAEADVWLTGERVIAPQRDRIARALPESRAMTCD</sequence>
<comment type="caution">
    <text evidence="3">The sequence shown here is derived from an EMBL/GenBank/DDBJ whole genome shotgun (WGS) entry which is preliminary data.</text>
</comment>
<reference evidence="4" key="1">
    <citation type="journal article" date="2019" name="Int. J. Syst. Evol. Microbiol.">
        <title>The Global Catalogue of Microorganisms (GCM) 10K type strain sequencing project: providing services to taxonomists for standard genome sequencing and annotation.</title>
        <authorList>
            <consortium name="The Broad Institute Genomics Platform"/>
            <consortium name="The Broad Institute Genome Sequencing Center for Infectious Disease"/>
            <person name="Wu L."/>
            <person name="Ma J."/>
        </authorList>
    </citation>
    <scope>NUCLEOTIDE SEQUENCE [LARGE SCALE GENOMIC DNA]</scope>
    <source>
        <strain evidence="4">JCM 18410</strain>
    </source>
</reference>
<keyword evidence="4" id="KW-1185">Reference proteome</keyword>
<feature type="region of interest" description="Disordered" evidence="1">
    <location>
        <begin position="54"/>
        <end position="98"/>
    </location>
</feature>
<evidence type="ECO:0000256" key="1">
    <source>
        <dbReference type="SAM" id="MobiDB-lite"/>
    </source>
</evidence>
<feature type="transmembrane region" description="Helical" evidence="2">
    <location>
        <begin position="101"/>
        <end position="124"/>
    </location>
</feature>
<feature type="region of interest" description="Disordered" evidence="1">
    <location>
        <begin position="1"/>
        <end position="32"/>
    </location>
</feature>
<dbReference type="EMBL" id="BAABKC010000094">
    <property type="protein sequence ID" value="GAA5071803.1"/>
    <property type="molecule type" value="Genomic_DNA"/>
</dbReference>
<feature type="compositionally biased region" description="Low complexity" evidence="1">
    <location>
        <begin position="72"/>
        <end position="86"/>
    </location>
</feature>
<feature type="region of interest" description="Disordered" evidence="1">
    <location>
        <begin position="130"/>
        <end position="160"/>
    </location>
</feature>
<keyword evidence="2" id="KW-1133">Transmembrane helix</keyword>
<evidence type="ECO:0000313" key="3">
    <source>
        <dbReference type="EMBL" id="GAA5071803.1"/>
    </source>
</evidence>
<proteinExistence type="predicted"/>
<protein>
    <recommendedName>
        <fullName evidence="5">Translation initiation factor IF-2</fullName>
    </recommendedName>
</protein>
<name>A0ABP9L5Y7_9ACTN</name>
<accession>A0ABP9L5Y7</accession>
<organism evidence="3 4">
    <name type="scientific">Streptomyces similanensis</name>
    <dbReference type="NCBI Taxonomy" id="1274988"/>
    <lineage>
        <taxon>Bacteria</taxon>
        <taxon>Bacillati</taxon>
        <taxon>Actinomycetota</taxon>
        <taxon>Actinomycetes</taxon>
        <taxon>Kitasatosporales</taxon>
        <taxon>Streptomycetaceae</taxon>
        <taxon>Streptomyces</taxon>
    </lineage>
</organism>
<keyword evidence="2" id="KW-0812">Transmembrane</keyword>
<evidence type="ECO:0000313" key="4">
    <source>
        <dbReference type="Proteomes" id="UP001500124"/>
    </source>
</evidence>
<feature type="compositionally biased region" description="Low complexity" evidence="1">
    <location>
        <begin position="131"/>
        <end position="143"/>
    </location>
</feature>
<feature type="compositionally biased region" description="Basic and acidic residues" evidence="1">
    <location>
        <begin position="145"/>
        <end position="155"/>
    </location>
</feature>
<evidence type="ECO:0008006" key="5">
    <source>
        <dbReference type="Google" id="ProtNLM"/>
    </source>
</evidence>
<keyword evidence="2" id="KW-0472">Membrane</keyword>
<evidence type="ECO:0000256" key="2">
    <source>
        <dbReference type="SAM" id="Phobius"/>
    </source>
</evidence>
<feature type="compositionally biased region" description="Basic residues" evidence="1">
    <location>
        <begin position="87"/>
        <end position="98"/>
    </location>
</feature>
<dbReference type="Proteomes" id="UP001500124">
    <property type="component" value="Unassembled WGS sequence"/>
</dbReference>
<feature type="compositionally biased region" description="Basic and acidic residues" evidence="1">
    <location>
        <begin position="1"/>
        <end position="11"/>
    </location>
</feature>
<gene>
    <name evidence="3" type="ORF">GCM10023336_57940</name>
</gene>
<dbReference type="RefSeq" id="WP_345671024.1">
    <property type="nucleotide sequence ID" value="NZ_BAABKC010000094.1"/>
</dbReference>